<reference evidence="3 4" key="2">
    <citation type="journal article" date="2017" name="Front. Plant Sci.">
        <title>Gene Classification and Mining of Molecular Markers Useful in Red Clover (Trifolium pratense) Breeding.</title>
        <authorList>
            <person name="Istvanek J."/>
            <person name="Dluhosova J."/>
            <person name="Dluhos P."/>
            <person name="Patkova L."/>
            <person name="Nedelnik J."/>
            <person name="Repkova J."/>
        </authorList>
    </citation>
    <scope>NUCLEOTIDE SEQUENCE [LARGE SCALE GENOMIC DNA]</scope>
    <source>
        <strain evidence="4">cv. Tatra</strain>
        <tissue evidence="3">Young leaves</tissue>
    </source>
</reference>
<feature type="compositionally biased region" description="Polar residues" evidence="2">
    <location>
        <begin position="215"/>
        <end position="224"/>
    </location>
</feature>
<dbReference type="Proteomes" id="UP000236291">
    <property type="component" value="Unassembled WGS sequence"/>
</dbReference>
<name>A0A2K3M922_TRIPR</name>
<evidence type="ECO:0000256" key="2">
    <source>
        <dbReference type="SAM" id="MobiDB-lite"/>
    </source>
</evidence>
<sequence>MFVPSGEKAKGKVLKGKVVPDSKCGWVSLWQRKRLFEMYEESVRGFKDVYYGGRPIEEDFAIFPFYWRKEHYSMIPTEFVFKLSELTADERSDYKKLETFVERLPPYLLEGPEGEPLYDEDGERVTHPKLIDTKGLLASDTPEKLTAFWQRMTSAAEKLRQARAAKNKRERGATNAAGASSGLGTSSVQMSPAPSFDTDRSKRIRVEDLDDTTSQKHQISSSFLRPSPHEALDGATKMKISLADEVILSDTGPKAICGEIASHSSAIFELLEIITFLNGREWKYLEERDATRHELHLLGKKLQESEASCEGYREQHKTLASNLEEAEEKMKVLVEERDGALKEVEEIKAKINELEGK</sequence>
<feature type="non-terminal residue" evidence="3">
    <location>
        <position position="357"/>
    </location>
</feature>
<evidence type="ECO:0000313" key="4">
    <source>
        <dbReference type="Proteomes" id="UP000236291"/>
    </source>
</evidence>
<keyword evidence="1" id="KW-0175">Coiled coil</keyword>
<reference evidence="3 4" key="1">
    <citation type="journal article" date="2014" name="Am. J. Bot.">
        <title>Genome assembly and annotation for red clover (Trifolium pratense; Fabaceae).</title>
        <authorList>
            <person name="Istvanek J."/>
            <person name="Jaros M."/>
            <person name="Krenek A."/>
            <person name="Repkova J."/>
        </authorList>
    </citation>
    <scope>NUCLEOTIDE SEQUENCE [LARGE SCALE GENOMIC DNA]</scope>
    <source>
        <strain evidence="4">cv. Tatra</strain>
        <tissue evidence="3">Young leaves</tissue>
    </source>
</reference>
<evidence type="ECO:0000256" key="1">
    <source>
        <dbReference type="SAM" id="Coils"/>
    </source>
</evidence>
<comment type="caution">
    <text evidence="3">The sequence shown here is derived from an EMBL/GenBank/DDBJ whole genome shotgun (WGS) entry which is preliminary data.</text>
</comment>
<gene>
    <name evidence="3" type="ORF">L195_g043381</name>
</gene>
<dbReference type="AlphaFoldDB" id="A0A2K3M922"/>
<feature type="region of interest" description="Disordered" evidence="2">
    <location>
        <begin position="159"/>
        <end position="228"/>
    </location>
</feature>
<dbReference type="EMBL" id="ASHM01053497">
    <property type="protein sequence ID" value="PNX87294.1"/>
    <property type="molecule type" value="Genomic_DNA"/>
</dbReference>
<evidence type="ECO:0000313" key="3">
    <source>
        <dbReference type="EMBL" id="PNX87294.1"/>
    </source>
</evidence>
<accession>A0A2K3M922</accession>
<proteinExistence type="predicted"/>
<protein>
    <submittedName>
        <fullName evidence="3">Uncharacterized protein</fullName>
    </submittedName>
</protein>
<feature type="compositionally biased region" description="Basic and acidic residues" evidence="2">
    <location>
        <begin position="197"/>
        <end position="207"/>
    </location>
</feature>
<organism evidence="3 4">
    <name type="scientific">Trifolium pratense</name>
    <name type="common">Red clover</name>
    <dbReference type="NCBI Taxonomy" id="57577"/>
    <lineage>
        <taxon>Eukaryota</taxon>
        <taxon>Viridiplantae</taxon>
        <taxon>Streptophyta</taxon>
        <taxon>Embryophyta</taxon>
        <taxon>Tracheophyta</taxon>
        <taxon>Spermatophyta</taxon>
        <taxon>Magnoliopsida</taxon>
        <taxon>eudicotyledons</taxon>
        <taxon>Gunneridae</taxon>
        <taxon>Pentapetalae</taxon>
        <taxon>rosids</taxon>
        <taxon>fabids</taxon>
        <taxon>Fabales</taxon>
        <taxon>Fabaceae</taxon>
        <taxon>Papilionoideae</taxon>
        <taxon>50 kb inversion clade</taxon>
        <taxon>NPAAA clade</taxon>
        <taxon>Hologalegina</taxon>
        <taxon>IRL clade</taxon>
        <taxon>Trifolieae</taxon>
        <taxon>Trifolium</taxon>
    </lineage>
</organism>
<feature type="compositionally biased region" description="Low complexity" evidence="2">
    <location>
        <begin position="173"/>
        <end position="187"/>
    </location>
</feature>
<feature type="coiled-coil region" evidence="1">
    <location>
        <begin position="309"/>
        <end position="357"/>
    </location>
</feature>